<name>A0A916USP7_9HYPH</name>
<keyword evidence="2" id="KW-0732">Signal</keyword>
<dbReference type="GO" id="GO:0006865">
    <property type="term" value="P:amino acid transport"/>
    <property type="evidence" value="ECO:0007669"/>
    <property type="project" value="UniProtKB-KW"/>
</dbReference>
<dbReference type="Gene3D" id="3.40.50.2300">
    <property type="match status" value="2"/>
</dbReference>
<dbReference type="InterPro" id="IPR028081">
    <property type="entry name" value="Leu-bd"/>
</dbReference>
<dbReference type="NCBIfam" id="TIGR01409">
    <property type="entry name" value="TAT_signal_seq"/>
    <property type="match status" value="1"/>
</dbReference>
<dbReference type="PANTHER" id="PTHR30483">
    <property type="entry name" value="LEUCINE-SPECIFIC-BINDING PROTEIN"/>
    <property type="match status" value="1"/>
</dbReference>
<dbReference type="Pfam" id="PF13458">
    <property type="entry name" value="Peripla_BP_6"/>
    <property type="match status" value="1"/>
</dbReference>
<dbReference type="AlphaFoldDB" id="A0A916USP7"/>
<evidence type="ECO:0000256" key="1">
    <source>
        <dbReference type="ARBA" id="ARBA00010062"/>
    </source>
</evidence>
<evidence type="ECO:0000259" key="4">
    <source>
        <dbReference type="Pfam" id="PF13458"/>
    </source>
</evidence>
<reference evidence="5" key="2">
    <citation type="submission" date="2020-09" db="EMBL/GenBank/DDBJ databases">
        <authorList>
            <person name="Sun Q."/>
            <person name="Zhou Y."/>
        </authorList>
    </citation>
    <scope>NUCLEOTIDE SEQUENCE</scope>
    <source>
        <strain evidence="5">CGMCC 1.12919</strain>
    </source>
</reference>
<evidence type="ECO:0000313" key="6">
    <source>
        <dbReference type="Proteomes" id="UP000637002"/>
    </source>
</evidence>
<evidence type="ECO:0000256" key="2">
    <source>
        <dbReference type="ARBA" id="ARBA00022729"/>
    </source>
</evidence>
<organism evidence="5 6">
    <name type="scientific">Chelatococcus reniformis</name>
    <dbReference type="NCBI Taxonomy" id="1494448"/>
    <lineage>
        <taxon>Bacteria</taxon>
        <taxon>Pseudomonadati</taxon>
        <taxon>Pseudomonadota</taxon>
        <taxon>Alphaproteobacteria</taxon>
        <taxon>Hyphomicrobiales</taxon>
        <taxon>Chelatococcaceae</taxon>
        <taxon>Chelatococcus</taxon>
    </lineage>
</organism>
<dbReference type="InterPro" id="IPR028082">
    <property type="entry name" value="Peripla_BP_I"/>
</dbReference>
<sequence length="409" mass="43546">MDRRDFLTGAALGAVAVAMPAIVRAQAKPVRIGVIQPMSGGLAAYATEGQPVFEYMIRQVNEAGGIKSLGGAKIEAVLADDTSQPARTAAEARRLVTEGDVVMLTGSILSAQMLALTPVVDELKIPTLSIWAGGVKSPYMYSLGFPYDQGYAQSLASFIIAMKKDFGFKVDTAAMAYSNYEAGQQVNKFLKEKLAAAGIKVVGDVPLDTKAQDQTAAMVLIRSMKPDVVTGLVTPRDGILLHQARFNLAYNDSVFVGGTGGYSDSSLWKELGPDIGTKVLTRNLFGMTGFSAGAKLPSMQAIVKELEGANLKVPIGQAAIQAAQAVRVIQVVLEKAGATDPEALLKGLKAFEIPFGDPALYLARSKGLRFGEDRMLVDSSALMIQWTPEKAQEVVFPAEFAQVKPRPKS</sequence>
<reference evidence="5" key="1">
    <citation type="journal article" date="2014" name="Int. J. Syst. Evol. Microbiol.">
        <title>Complete genome sequence of Corynebacterium casei LMG S-19264T (=DSM 44701T), isolated from a smear-ripened cheese.</title>
        <authorList>
            <consortium name="US DOE Joint Genome Institute (JGI-PGF)"/>
            <person name="Walter F."/>
            <person name="Albersmeier A."/>
            <person name="Kalinowski J."/>
            <person name="Ruckert C."/>
        </authorList>
    </citation>
    <scope>NUCLEOTIDE SEQUENCE</scope>
    <source>
        <strain evidence="5">CGMCC 1.12919</strain>
    </source>
</reference>
<accession>A0A916USP7</accession>
<dbReference type="PROSITE" id="PS51318">
    <property type="entry name" value="TAT"/>
    <property type="match status" value="1"/>
</dbReference>
<keyword evidence="6" id="KW-1185">Reference proteome</keyword>
<dbReference type="SUPFAM" id="SSF53822">
    <property type="entry name" value="Periplasmic binding protein-like I"/>
    <property type="match status" value="1"/>
</dbReference>
<dbReference type="InterPro" id="IPR006311">
    <property type="entry name" value="TAT_signal"/>
</dbReference>
<proteinExistence type="inferred from homology"/>
<gene>
    <name evidence="5" type="ORF">GCM10010994_46300</name>
</gene>
<dbReference type="InterPro" id="IPR051010">
    <property type="entry name" value="BCAA_transport"/>
</dbReference>
<evidence type="ECO:0000256" key="3">
    <source>
        <dbReference type="ARBA" id="ARBA00022970"/>
    </source>
</evidence>
<dbReference type="RefSeq" id="WP_188611552.1">
    <property type="nucleotide sequence ID" value="NZ_BMGG01000009.1"/>
</dbReference>
<dbReference type="InterPro" id="IPR019546">
    <property type="entry name" value="TAT_signal_bac_arc"/>
</dbReference>
<dbReference type="Proteomes" id="UP000637002">
    <property type="component" value="Unassembled WGS sequence"/>
</dbReference>
<comment type="caution">
    <text evidence="5">The sequence shown here is derived from an EMBL/GenBank/DDBJ whole genome shotgun (WGS) entry which is preliminary data.</text>
</comment>
<keyword evidence="3" id="KW-0029">Amino-acid transport</keyword>
<evidence type="ECO:0000313" key="5">
    <source>
        <dbReference type="EMBL" id="GGC83148.1"/>
    </source>
</evidence>
<dbReference type="EMBL" id="BMGG01000009">
    <property type="protein sequence ID" value="GGC83148.1"/>
    <property type="molecule type" value="Genomic_DNA"/>
</dbReference>
<keyword evidence="3" id="KW-0813">Transport</keyword>
<protein>
    <submittedName>
        <fullName evidence="5">Branched-chain amino acid ABC transporter substrate-binding protein</fullName>
    </submittedName>
</protein>
<feature type="domain" description="Leucine-binding protein" evidence="4">
    <location>
        <begin position="29"/>
        <end position="353"/>
    </location>
</feature>
<comment type="similarity">
    <text evidence="1">Belongs to the leucine-binding protein family.</text>
</comment>